<feature type="compositionally biased region" description="Pro residues" evidence="1">
    <location>
        <begin position="163"/>
        <end position="175"/>
    </location>
</feature>
<organism evidence="3 4">
    <name type="scientific">Nakamurella flavida</name>
    <dbReference type="NCBI Taxonomy" id="363630"/>
    <lineage>
        <taxon>Bacteria</taxon>
        <taxon>Bacillati</taxon>
        <taxon>Actinomycetota</taxon>
        <taxon>Actinomycetes</taxon>
        <taxon>Nakamurellales</taxon>
        <taxon>Nakamurellaceae</taxon>
        <taxon>Nakamurella</taxon>
    </lineage>
</organism>
<keyword evidence="2" id="KW-1133">Transmembrane helix</keyword>
<keyword evidence="2" id="KW-0812">Transmembrane</keyword>
<feature type="compositionally biased region" description="Low complexity" evidence="1">
    <location>
        <begin position="82"/>
        <end position="120"/>
    </location>
</feature>
<reference evidence="3" key="1">
    <citation type="submission" date="2021-01" db="EMBL/GenBank/DDBJ databases">
        <title>KCTC 19127 draft genome.</title>
        <authorList>
            <person name="An D."/>
        </authorList>
    </citation>
    <scope>NUCLEOTIDE SEQUENCE</scope>
    <source>
        <strain evidence="3">KCTC 19127</strain>
    </source>
</reference>
<dbReference type="AlphaFoldDB" id="A0A938YII0"/>
<evidence type="ECO:0000313" key="3">
    <source>
        <dbReference type="EMBL" id="MBM9475734.1"/>
    </source>
</evidence>
<gene>
    <name evidence="3" type="ORF">JL107_04670</name>
</gene>
<protein>
    <recommendedName>
        <fullName evidence="5">DUF4232 domain-containing protein</fullName>
    </recommendedName>
</protein>
<name>A0A938YII0_9ACTN</name>
<feature type="compositionally biased region" description="Pro residues" evidence="1">
    <location>
        <begin position="121"/>
        <end position="152"/>
    </location>
</feature>
<sequence length="312" mass="30640">MMHPVGPLSPTVYWLRRILAIGAAVVVLIGVVWFLAARSSRSSGEDPSTATAAAVGSAAPTFTGVLASTSTPPPTSTPPATPTTDPAAASTTPSSEVPTSPAAPTTAAPSTPEAAPASTEPAPPPAESPAPAETPAPVETPAPAPAETPAAPPAGEGSIGPAPAEPAPAPAPEPAPSYDAQGRLICADSAIAVTAGTDQAQLATGQQANLSMVITNTGTQACQRDVSGTLQVFTVLGADGSRQWSTADCFPGEGTEVRTLEPGQQVRYTVKWSGTTSAPGCVGDRVPLAPGAYTVVAALGGLSSGPAGFIVG</sequence>
<feature type="compositionally biased region" description="Low complexity" evidence="1">
    <location>
        <begin position="153"/>
        <end position="162"/>
    </location>
</feature>
<keyword evidence="4" id="KW-1185">Reference proteome</keyword>
<evidence type="ECO:0008006" key="5">
    <source>
        <dbReference type="Google" id="ProtNLM"/>
    </source>
</evidence>
<dbReference type="Proteomes" id="UP000663801">
    <property type="component" value="Unassembled WGS sequence"/>
</dbReference>
<dbReference type="EMBL" id="JAERWL010000005">
    <property type="protein sequence ID" value="MBM9475734.1"/>
    <property type="molecule type" value="Genomic_DNA"/>
</dbReference>
<keyword evidence="2" id="KW-0472">Membrane</keyword>
<comment type="caution">
    <text evidence="3">The sequence shown here is derived from an EMBL/GenBank/DDBJ whole genome shotgun (WGS) entry which is preliminary data.</text>
</comment>
<accession>A0A938YII0</accession>
<feature type="compositionally biased region" description="Pro residues" evidence="1">
    <location>
        <begin position="71"/>
        <end position="81"/>
    </location>
</feature>
<evidence type="ECO:0000313" key="4">
    <source>
        <dbReference type="Proteomes" id="UP000663801"/>
    </source>
</evidence>
<evidence type="ECO:0000256" key="1">
    <source>
        <dbReference type="SAM" id="MobiDB-lite"/>
    </source>
</evidence>
<proteinExistence type="predicted"/>
<evidence type="ECO:0000256" key="2">
    <source>
        <dbReference type="SAM" id="Phobius"/>
    </source>
</evidence>
<feature type="region of interest" description="Disordered" evidence="1">
    <location>
        <begin position="64"/>
        <end position="179"/>
    </location>
</feature>
<feature type="transmembrane region" description="Helical" evidence="2">
    <location>
        <begin position="12"/>
        <end position="36"/>
    </location>
</feature>